<feature type="transmembrane region" description="Helical" evidence="6">
    <location>
        <begin position="12"/>
        <end position="32"/>
    </location>
</feature>
<accession>A0A2G8RC94</accession>
<keyword evidence="4 6" id="KW-1133">Transmembrane helix</keyword>
<organism evidence="8 9">
    <name type="scientific">Puniceibacterium antarcticum</name>
    <dbReference type="NCBI Taxonomy" id="1206336"/>
    <lineage>
        <taxon>Bacteria</taxon>
        <taxon>Pseudomonadati</taxon>
        <taxon>Pseudomonadota</taxon>
        <taxon>Alphaproteobacteria</taxon>
        <taxon>Rhodobacterales</taxon>
        <taxon>Paracoccaceae</taxon>
        <taxon>Puniceibacterium</taxon>
    </lineage>
</organism>
<feature type="transmembrane region" description="Helical" evidence="6">
    <location>
        <begin position="52"/>
        <end position="71"/>
    </location>
</feature>
<sequence>MTPPLTASSDRHILATRLLHAGLALAVIIQLLSSLVLEPAEDGHVGNLYFEIHQYGGLAAFAFVLGFWITVMVRRRGTSVGALWPWISGARLSALWTDIRSHLSTLRHLRLPVHDDNAALPSAIHGLGLLLVTAMAVSGTIYYFINQGDPDAGGLVGIVMFIHTSLANFVWAYLIGHAGFAVLQHGFNDYSLGNMWSLRPRRAQGK</sequence>
<reference evidence="8 9" key="1">
    <citation type="submission" date="2013-09" db="EMBL/GenBank/DDBJ databases">
        <title>Genome sequencing of Phaeobacter antarcticus sp. nov. SM1211.</title>
        <authorList>
            <person name="Zhang X.-Y."/>
            <person name="Liu C."/>
            <person name="Chen X.-L."/>
            <person name="Xie B.-B."/>
            <person name="Qin Q.-L."/>
            <person name="Rong J.-C."/>
            <person name="Zhang Y.-Z."/>
        </authorList>
    </citation>
    <scope>NUCLEOTIDE SEQUENCE [LARGE SCALE GENOMIC DNA]</scope>
    <source>
        <strain evidence="8 9">SM1211</strain>
    </source>
</reference>
<dbReference type="GO" id="GO:0022904">
    <property type="term" value="P:respiratory electron transport chain"/>
    <property type="evidence" value="ECO:0007669"/>
    <property type="project" value="InterPro"/>
</dbReference>
<feature type="domain" description="Cytochrome b561 bacterial/Ni-hydrogenase" evidence="7">
    <location>
        <begin position="14"/>
        <end position="197"/>
    </location>
</feature>
<feature type="transmembrane region" description="Helical" evidence="6">
    <location>
        <begin position="152"/>
        <end position="174"/>
    </location>
</feature>
<dbReference type="Gene3D" id="1.20.950.20">
    <property type="entry name" value="Transmembrane di-heme cytochromes, Chain C"/>
    <property type="match status" value="1"/>
</dbReference>
<feature type="transmembrane region" description="Helical" evidence="6">
    <location>
        <begin position="123"/>
        <end position="145"/>
    </location>
</feature>
<name>A0A2G8RC94_9RHOB</name>
<keyword evidence="2" id="KW-1003">Cell membrane</keyword>
<gene>
    <name evidence="8" type="ORF">P775_15900</name>
</gene>
<dbReference type="OrthoDB" id="7341135at2"/>
<comment type="subcellular location">
    <subcellularLocation>
        <location evidence="1">Cell membrane</location>
        <topology evidence="1">Multi-pass membrane protein</topology>
    </subcellularLocation>
</comment>
<evidence type="ECO:0000313" key="8">
    <source>
        <dbReference type="EMBL" id="PIL19195.1"/>
    </source>
</evidence>
<evidence type="ECO:0000256" key="4">
    <source>
        <dbReference type="ARBA" id="ARBA00022989"/>
    </source>
</evidence>
<dbReference type="AlphaFoldDB" id="A0A2G8RC94"/>
<dbReference type="InterPro" id="IPR016174">
    <property type="entry name" value="Di-haem_cyt_TM"/>
</dbReference>
<proteinExistence type="predicted"/>
<evidence type="ECO:0000256" key="1">
    <source>
        <dbReference type="ARBA" id="ARBA00004651"/>
    </source>
</evidence>
<evidence type="ECO:0000256" key="6">
    <source>
        <dbReference type="SAM" id="Phobius"/>
    </source>
</evidence>
<comment type="caution">
    <text evidence="8">The sequence shown here is derived from an EMBL/GenBank/DDBJ whole genome shotgun (WGS) entry which is preliminary data.</text>
</comment>
<dbReference type="EMBL" id="AWWI01000108">
    <property type="protein sequence ID" value="PIL19195.1"/>
    <property type="molecule type" value="Genomic_DNA"/>
</dbReference>
<evidence type="ECO:0000256" key="2">
    <source>
        <dbReference type="ARBA" id="ARBA00022475"/>
    </source>
</evidence>
<dbReference type="InterPro" id="IPR011577">
    <property type="entry name" value="Cyt_b561_bac/Ni-Hgenase"/>
</dbReference>
<evidence type="ECO:0000256" key="5">
    <source>
        <dbReference type="ARBA" id="ARBA00023136"/>
    </source>
</evidence>
<evidence type="ECO:0000256" key="3">
    <source>
        <dbReference type="ARBA" id="ARBA00022692"/>
    </source>
</evidence>
<dbReference type="GO" id="GO:0009055">
    <property type="term" value="F:electron transfer activity"/>
    <property type="evidence" value="ECO:0007669"/>
    <property type="project" value="InterPro"/>
</dbReference>
<keyword evidence="9" id="KW-1185">Reference proteome</keyword>
<dbReference type="Pfam" id="PF01292">
    <property type="entry name" value="Ni_hydr_CYTB"/>
    <property type="match status" value="1"/>
</dbReference>
<keyword evidence="5 6" id="KW-0472">Membrane</keyword>
<dbReference type="Proteomes" id="UP000231259">
    <property type="component" value="Unassembled WGS sequence"/>
</dbReference>
<evidence type="ECO:0000259" key="7">
    <source>
        <dbReference type="Pfam" id="PF01292"/>
    </source>
</evidence>
<dbReference type="RefSeq" id="WP_099911761.1">
    <property type="nucleotide sequence ID" value="NZ_AWWI01000108.1"/>
</dbReference>
<protein>
    <recommendedName>
        <fullName evidence="7">Cytochrome b561 bacterial/Ni-hydrogenase domain-containing protein</fullName>
    </recommendedName>
</protein>
<keyword evidence="3 6" id="KW-0812">Transmembrane</keyword>
<dbReference type="GO" id="GO:0005886">
    <property type="term" value="C:plasma membrane"/>
    <property type="evidence" value="ECO:0007669"/>
    <property type="project" value="UniProtKB-SubCell"/>
</dbReference>
<dbReference type="SUPFAM" id="SSF81342">
    <property type="entry name" value="Transmembrane di-heme cytochromes"/>
    <property type="match status" value="1"/>
</dbReference>
<evidence type="ECO:0000313" key="9">
    <source>
        <dbReference type="Proteomes" id="UP000231259"/>
    </source>
</evidence>